<dbReference type="STRING" id="661478.OP10G_3299"/>
<dbReference type="EMBL" id="CP007139">
    <property type="protein sequence ID" value="AIE86667.1"/>
    <property type="molecule type" value="Genomic_DNA"/>
</dbReference>
<reference evidence="1 2" key="1">
    <citation type="journal article" date="2014" name="PLoS ONE">
        <title>The first complete genome sequence of the class fimbriimonadia in the phylum armatimonadetes.</title>
        <authorList>
            <person name="Hu Z.Y."/>
            <person name="Wang Y.Z."/>
            <person name="Im W.T."/>
            <person name="Wang S.Y."/>
            <person name="Zhao G.P."/>
            <person name="Zheng H.J."/>
            <person name="Quan Z.X."/>
        </authorList>
    </citation>
    <scope>NUCLEOTIDE SEQUENCE [LARGE SCALE GENOMIC DNA]</scope>
    <source>
        <strain evidence="1">Gsoil 348</strain>
    </source>
</reference>
<accession>A0A068NTJ3</accession>
<gene>
    <name evidence="1" type="ORF">OP10G_3299</name>
</gene>
<dbReference type="AlphaFoldDB" id="A0A068NTJ3"/>
<name>A0A068NTJ3_FIMGI</name>
<protein>
    <submittedName>
        <fullName evidence="1">Uncharacterized protein</fullName>
    </submittedName>
</protein>
<dbReference type="Proteomes" id="UP000027982">
    <property type="component" value="Chromosome"/>
</dbReference>
<organism evidence="1 2">
    <name type="scientific">Fimbriimonas ginsengisoli Gsoil 348</name>
    <dbReference type="NCBI Taxonomy" id="661478"/>
    <lineage>
        <taxon>Bacteria</taxon>
        <taxon>Bacillati</taxon>
        <taxon>Armatimonadota</taxon>
        <taxon>Fimbriimonadia</taxon>
        <taxon>Fimbriimonadales</taxon>
        <taxon>Fimbriimonadaceae</taxon>
        <taxon>Fimbriimonas</taxon>
    </lineage>
</organism>
<dbReference type="RefSeq" id="WP_025229390.1">
    <property type="nucleotide sequence ID" value="NZ_CP007139.1"/>
</dbReference>
<proteinExistence type="predicted"/>
<evidence type="ECO:0000313" key="2">
    <source>
        <dbReference type="Proteomes" id="UP000027982"/>
    </source>
</evidence>
<sequence>MDGLLQTPILQVSRDCEHWEKVLCDNGGQELIARVAEYSGASAEAARIHVFQYLTNYVRPDGAVTKSKSRFHLLAGAFVGYFVSLFRAAKRCSGREANSASVIIFRGDSPVELKTSAEIIEEEPAGSCLEMPVIGIRDLLFGKPPPSTAVIGWGFGPRNTITSSIGFLRCLSAAWRVAGVFPGQAKAWGRFGLALTPMLRSYVKESRAFFIHADTSRIWFTTYTSMCSYIADAARARNGIESVTLMHGVPYLPFVARTTTDIIYTEYESDRSALARYGFCREVRARRDLLDTIRRALGERISSDATPRFSRVGYSTNLFLALGRFAGTDDLMMGALRIPEGRRCASILTDFISRNAVDEVLLKIHPREEIDSYEEILAGWRAVGAATIVADRTQIFSASECLHVAHLSTLALDLLAEGQRVALFKLNFPQDAENTLGALAVALAFDSVEDLERIASEPEELYWRRVFGALENLDSFAKPIANIPGI</sequence>
<keyword evidence="2" id="KW-1185">Reference proteome</keyword>
<dbReference type="KEGG" id="fgi:OP10G_3299"/>
<evidence type="ECO:0000313" key="1">
    <source>
        <dbReference type="EMBL" id="AIE86667.1"/>
    </source>
</evidence>
<dbReference type="HOGENOM" id="CLU_561125_0_0_0"/>